<organism evidence="1 2">
    <name type="scientific">Melastoma candidum</name>
    <dbReference type="NCBI Taxonomy" id="119954"/>
    <lineage>
        <taxon>Eukaryota</taxon>
        <taxon>Viridiplantae</taxon>
        <taxon>Streptophyta</taxon>
        <taxon>Embryophyta</taxon>
        <taxon>Tracheophyta</taxon>
        <taxon>Spermatophyta</taxon>
        <taxon>Magnoliopsida</taxon>
        <taxon>eudicotyledons</taxon>
        <taxon>Gunneridae</taxon>
        <taxon>Pentapetalae</taxon>
        <taxon>rosids</taxon>
        <taxon>malvids</taxon>
        <taxon>Myrtales</taxon>
        <taxon>Melastomataceae</taxon>
        <taxon>Melastomatoideae</taxon>
        <taxon>Melastomateae</taxon>
        <taxon>Melastoma</taxon>
    </lineage>
</organism>
<accession>A0ACB9N1N6</accession>
<reference evidence="2" key="1">
    <citation type="journal article" date="2023" name="Front. Plant Sci.">
        <title>Chromosomal-level genome assembly of Melastoma candidum provides insights into trichome evolution.</title>
        <authorList>
            <person name="Zhong Y."/>
            <person name="Wu W."/>
            <person name="Sun C."/>
            <person name="Zou P."/>
            <person name="Liu Y."/>
            <person name="Dai S."/>
            <person name="Zhou R."/>
        </authorList>
    </citation>
    <scope>NUCLEOTIDE SEQUENCE [LARGE SCALE GENOMIC DNA]</scope>
</reference>
<keyword evidence="2" id="KW-1185">Reference proteome</keyword>
<proteinExistence type="predicted"/>
<sequence>MDEETTRVDLQLQALDPFPGESYAYLLQSSQRAGDASAGRPIHARVVKSGSHHLGLFLMNSLVSFYAKTGSPGDARKLFDEMPVRNVLSWNTVLSMYSKLGIVDEAFRIFERMPERDSVSWTAMIVGFHRSGSYAKSLRMFVSMLGTGVSPTQYNLTSVLASCAAVSALGVGKRIHSFVVKLGFSGCSSVANSLVNMYEKSGDGVTAGIVFYRIRSRNVSCWNTMISLHMSRGDVELARMEFERMRERDVVSWNSMIAGYNQHRHDVEALHMLSRMLGDHALKPDKFSMTSALSACANIGNLRIGREIHGYLAKTGFDGTVRNALISLYAKSGKMEIARKVLEENVSSENDIVAFTAILDGYVKLGDMSPARQIFDSLTYRDVVAWTAMIVGYVQNGLNNDALKLFMAMIKEGVRPNSYTLAIILAVTADLASLIHGKQIHASALRTGEAFSASVGNALINLYSKAGSINAARKVFEKMHKGRDTISWTSIILALAQHGLGEDALELFEKMLALKIKPDHITYVGILSACTHIGLVEQGRKYYKMMQEVHNIEPTSSHYACMVDLYGRSGLLQEAWDFIKDMPVEPDVVAWGSLLSSCRVHKDVELAELAAEKLLLLDPHNGGAYSALANLYLAAGKWDEAAKIRKHMKEKGVKKEQGSSWVQIQDTVHIFGAEDCLHPQKEAIYKKMDELWKEIKKMGFVPNTQSVVHDLEDEVKEQCLKHHSEKLALAFALINTPENTTLRIMKNLRVCNDCHSAFKYISKLVVRDIILRDCTRFHHFKDGSCSCRDYW</sequence>
<comment type="caution">
    <text evidence="1">The sequence shown here is derived from an EMBL/GenBank/DDBJ whole genome shotgun (WGS) entry which is preliminary data.</text>
</comment>
<gene>
    <name evidence="1" type="ORF">MLD38_028459</name>
</gene>
<evidence type="ECO:0000313" key="2">
    <source>
        <dbReference type="Proteomes" id="UP001057402"/>
    </source>
</evidence>
<dbReference type="EMBL" id="CM042887">
    <property type="protein sequence ID" value="KAI4330156.1"/>
    <property type="molecule type" value="Genomic_DNA"/>
</dbReference>
<name>A0ACB9N1N6_9MYRT</name>
<evidence type="ECO:0000313" key="1">
    <source>
        <dbReference type="EMBL" id="KAI4330156.1"/>
    </source>
</evidence>
<dbReference type="Proteomes" id="UP001057402">
    <property type="component" value="Chromosome 8"/>
</dbReference>
<protein>
    <submittedName>
        <fullName evidence="1">Uncharacterized protein</fullName>
    </submittedName>
</protein>